<evidence type="ECO:0000313" key="1">
    <source>
        <dbReference type="EMBL" id="MBE9041081.1"/>
    </source>
</evidence>
<gene>
    <name evidence="1" type="ORF">IQ235_09855</name>
</gene>
<comment type="caution">
    <text evidence="1">The sequence shown here is derived from an EMBL/GenBank/DDBJ whole genome shotgun (WGS) entry which is preliminary data.</text>
</comment>
<dbReference type="AlphaFoldDB" id="A0A928Z9T4"/>
<keyword evidence="2" id="KW-1185">Reference proteome</keyword>
<dbReference type="RefSeq" id="WP_264321311.1">
    <property type="nucleotide sequence ID" value="NZ_JADEXN010000149.1"/>
</dbReference>
<dbReference type="Proteomes" id="UP000621799">
    <property type="component" value="Unassembled WGS sequence"/>
</dbReference>
<accession>A0A928Z9T4</accession>
<organism evidence="1 2">
    <name type="scientific">Zarconia navalis LEGE 11467</name>
    <dbReference type="NCBI Taxonomy" id="1828826"/>
    <lineage>
        <taxon>Bacteria</taxon>
        <taxon>Bacillati</taxon>
        <taxon>Cyanobacteriota</taxon>
        <taxon>Cyanophyceae</taxon>
        <taxon>Oscillatoriophycideae</taxon>
        <taxon>Oscillatoriales</taxon>
        <taxon>Oscillatoriales incertae sedis</taxon>
        <taxon>Zarconia</taxon>
        <taxon>Zarconia navalis</taxon>
    </lineage>
</organism>
<sequence length="161" mass="17518">MKIQISRIGDRIVTKALLGILVSIGFFATPATAQVDEAQLDAFVEALRLAAPPDSPDDGMYSDWQVLPGTLTGWSEQCLGESVTPEEFEADAEIARRVVSCIAGWQLEEQFSAVGNDDAAVRRAACWWMTGEATGCDNGFTADYVESVSGFYQEQLNSQEQ</sequence>
<evidence type="ECO:0000313" key="2">
    <source>
        <dbReference type="Proteomes" id="UP000621799"/>
    </source>
</evidence>
<name>A0A928Z9T4_9CYAN</name>
<dbReference type="EMBL" id="JADEXN010000149">
    <property type="protein sequence ID" value="MBE9041081.1"/>
    <property type="molecule type" value="Genomic_DNA"/>
</dbReference>
<protein>
    <submittedName>
        <fullName evidence="1">Uncharacterized protein</fullName>
    </submittedName>
</protein>
<proteinExistence type="predicted"/>
<reference evidence="1" key="1">
    <citation type="submission" date="2020-10" db="EMBL/GenBank/DDBJ databases">
        <authorList>
            <person name="Castelo-Branco R."/>
            <person name="Eusebio N."/>
            <person name="Adriana R."/>
            <person name="Vieira A."/>
            <person name="Brugerolle De Fraissinette N."/>
            <person name="Rezende De Castro R."/>
            <person name="Schneider M.P."/>
            <person name="Vasconcelos V."/>
            <person name="Leao P.N."/>
        </authorList>
    </citation>
    <scope>NUCLEOTIDE SEQUENCE</scope>
    <source>
        <strain evidence="1">LEGE 11467</strain>
    </source>
</reference>